<evidence type="ECO:0000256" key="1">
    <source>
        <dbReference type="PROSITE-ProRule" id="PRU00152"/>
    </source>
</evidence>
<feature type="transmembrane region" description="Helical" evidence="2">
    <location>
        <begin position="6"/>
        <end position="22"/>
    </location>
</feature>
<dbReference type="SUPFAM" id="SSF49723">
    <property type="entry name" value="Lipase/lipooxygenase domain (PLAT/LH2 domain)"/>
    <property type="match status" value="1"/>
</dbReference>
<keyword evidence="5" id="KW-1185">Reference proteome</keyword>
<accession>A0AAV2PMF9</accession>
<feature type="transmembrane region" description="Helical" evidence="2">
    <location>
        <begin position="199"/>
        <end position="220"/>
    </location>
</feature>
<name>A0AAV2PMF9_MEGNR</name>
<organism evidence="4 5">
    <name type="scientific">Meganyctiphanes norvegica</name>
    <name type="common">Northern krill</name>
    <name type="synonym">Thysanopoda norvegica</name>
    <dbReference type="NCBI Taxonomy" id="48144"/>
    <lineage>
        <taxon>Eukaryota</taxon>
        <taxon>Metazoa</taxon>
        <taxon>Ecdysozoa</taxon>
        <taxon>Arthropoda</taxon>
        <taxon>Crustacea</taxon>
        <taxon>Multicrustacea</taxon>
        <taxon>Malacostraca</taxon>
        <taxon>Eumalacostraca</taxon>
        <taxon>Eucarida</taxon>
        <taxon>Euphausiacea</taxon>
        <taxon>Euphausiidae</taxon>
        <taxon>Meganyctiphanes</taxon>
    </lineage>
</organism>
<dbReference type="GO" id="GO:0016020">
    <property type="term" value="C:membrane"/>
    <property type="evidence" value="ECO:0007669"/>
    <property type="project" value="InterPro"/>
</dbReference>
<feature type="domain" description="PLAT" evidence="3">
    <location>
        <begin position="45"/>
        <end position="161"/>
    </location>
</feature>
<dbReference type="AlphaFoldDB" id="A0AAV2PMF9"/>
<feature type="non-terminal residue" evidence="4">
    <location>
        <position position="271"/>
    </location>
</feature>
<dbReference type="PANTHER" id="PTHR10877:SF150">
    <property type="entry name" value="REJ DOMAIN-CONTAINING PROTEIN"/>
    <property type="match status" value="1"/>
</dbReference>
<dbReference type="InterPro" id="IPR000434">
    <property type="entry name" value="PC1"/>
</dbReference>
<keyword evidence="2" id="KW-0812">Transmembrane</keyword>
<dbReference type="Gene3D" id="2.60.60.20">
    <property type="entry name" value="PLAT/LH2 domain"/>
    <property type="match status" value="1"/>
</dbReference>
<dbReference type="InterPro" id="IPR001024">
    <property type="entry name" value="PLAT/LH2_dom"/>
</dbReference>
<evidence type="ECO:0000256" key="2">
    <source>
        <dbReference type="SAM" id="Phobius"/>
    </source>
</evidence>
<evidence type="ECO:0000259" key="3">
    <source>
        <dbReference type="PROSITE" id="PS50095"/>
    </source>
</evidence>
<evidence type="ECO:0000313" key="4">
    <source>
        <dbReference type="EMBL" id="CAL4060237.1"/>
    </source>
</evidence>
<keyword evidence="2" id="KW-1133">Transmembrane helix</keyword>
<protein>
    <recommendedName>
        <fullName evidence="3">PLAT domain-containing protein</fullName>
    </recommendedName>
</protein>
<dbReference type="PRINTS" id="PR00500">
    <property type="entry name" value="POLYCYSTIN1"/>
</dbReference>
<reference evidence="4 5" key="1">
    <citation type="submission" date="2024-05" db="EMBL/GenBank/DDBJ databases">
        <authorList>
            <person name="Wallberg A."/>
        </authorList>
    </citation>
    <scope>NUCLEOTIDE SEQUENCE [LARGE SCALE GENOMIC DNA]</scope>
</reference>
<dbReference type="InterPro" id="IPR051223">
    <property type="entry name" value="Polycystin"/>
</dbReference>
<dbReference type="GO" id="GO:0050982">
    <property type="term" value="P:detection of mechanical stimulus"/>
    <property type="evidence" value="ECO:0007669"/>
    <property type="project" value="TreeGrafter"/>
</dbReference>
<dbReference type="GO" id="GO:0005262">
    <property type="term" value="F:calcium channel activity"/>
    <property type="evidence" value="ECO:0007669"/>
    <property type="project" value="TreeGrafter"/>
</dbReference>
<comment type="caution">
    <text evidence="4">The sequence shown here is derived from an EMBL/GenBank/DDBJ whole genome shotgun (WGS) entry which is preliminary data.</text>
</comment>
<dbReference type="EMBL" id="CAXKWB010000295">
    <property type="protein sequence ID" value="CAL4060237.1"/>
    <property type="molecule type" value="Genomic_DNA"/>
</dbReference>
<sequence length="271" mass="31136">TIIVTMIITFTIYMMLLIWGRFKDKEDLTKLGATPLPDNNPRDKYLYEIMVMTGGKNESETKSVVQFILSGSKGETTVRTFADYERQILKKNGVDIFVMAVPDNLGNLEFLRIWHDNSGKCTSFMKYMVFYKAESDGKRPFICNNAYQLNYDDIRVSKIIVVTHKKVNQFFEIKFRNEFFKNFVFAELSRVKFTRVQRITTCMALLYLTMVTNAMFYGVIPEEPGAGAFSLGPFSMSPAAIGVGVISNLITFPPLFLIIQLFRKVSPKYKR</sequence>
<feature type="non-terminal residue" evidence="4">
    <location>
        <position position="1"/>
    </location>
</feature>
<gene>
    <name evidence="4" type="ORF">MNOR_LOCUS1165</name>
</gene>
<keyword evidence="2" id="KW-0472">Membrane</keyword>
<comment type="caution">
    <text evidence="1">Lacks conserved residue(s) required for the propagation of feature annotation.</text>
</comment>
<dbReference type="Proteomes" id="UP001497623">
    <property type="component" value="Unassembled WGS sequence"/>
</dbReference>
<dbReference type="InterPro" id="IPR036392">
    <property type="entry name" value="PLAT/LH2_dom_sf"/>
</dbReference>
<feature type="transmembrane region" description="Helical" evidence="2">
    <location>
        <begin position="240"/>
        <end position="262"/>
    </location>
</feature>
<evidence type="ECO:0000313" key="5">
    <source>
        <dbReference type="Proteomes" id="UP001497623"/>
    </source>
</evidence>
<dbReference type="PANTHER" id="PTHR10877">
    <property type="entry name" value="POLYCYSTIN FAMILY MEMBER"/>
    <property type="match status" value="1"/>
</dbReference>
<dbReference type="Pfam" id="PF01477">
    <property type="entry name" value="PLAT"/>
    <property type="match status" value="1"/>
</dbReference>
<proteinExistence type="predicted"/>
<dbReference type="PROSITE" id="PS50095">
    <property type="entry name" value="PLAT"/>
    <property type="match status" value="1"/>
</dbReference>